<dbReference type="Gene3D" id="3.60.21.10">
    <property type="match status" value="1"/>
</dbReference>
<organism evidence="7 8">
    <name type="scientific">Orlajensenia leifsoniae</name>
    <dbReference type="NCBI Taxonomy" id="2561933"/>
    <lineage>
        <taxon>Bacteria</taxon>
        <taxon>Bacillati</taxon>
        <taxon>Actinomycetota</taxon>
        <taxon>Actinomycetes</taxon>
        <taxon>Micrococcales</taxon>
        <taxon>Microbacteriaceae</taxon>
        <taxon>Orlajensenia</taxon>
    </lineage>
</organism>
<dbReference type="InterPro" id="IPR050884">
    <property type="entry name" value="CNP_phosphodiesterase-III"/>
</dbReference>
<dbReference type="RefSeq" id="WP_135119871.1">
    <property type="nucleotide sequence ID" value="NZ_SPQZ01000002.1"/>
</dbReference>
<name>A0A4Y9R5I8_9MICO</name>
<protein>
    <submittedName>
        <fullName evidence="7">Phosphodiesterase</fullName>
    </submittedName>
</protein>
<dbReference type="AlphaFoldDB" id="A0A4Y9R5I8"/>
<evidence type="ECO:0000256" key="1">
    <source>
        <dbReference type="ARBA" id="ARBA00022723"/>
    </source>
</evidence>
<evidence type="ECO:0000256" key="2">
    <source>
        <dbReference type="ARBA" id="ARBA00022801"/>
    </source>
</evidence>
<dbReference type="GO" id="GO:0046872">
    <property type="term" value="F:metal ion binding"/>
    <property type="evidence" value="ECO:0007669"/>
    <property type="project" value="UniProtKB-KW"/>
</dbReference>
<sequence>MVDAALPPQFGQYPAPRYVIAHLSDTHFLADGPLYGTVDTDTGLAAALHRLEASGIHLDAFVFTGDITDRGEPDAYARVRAVVEPAAERIGAEVIWVMGNHDERMPFRRELLGAGVVDGVAAAGTGTVAADRAESADAGRAESADASRADSADAENTVDSTAPVDTVTMVHGLRVIALDTSVPGYHHGALDDAQLEWVAEVLSEPAEHGSLLALHHPPIPTPIGAMQILELERQERLAAVIAGSDIRAILGGHLHYASTSLFAGIPVSVAAATCYTMDLAAPVDELIGSDAGQSLNLVHVYDDRVVHSVVPLTTARTVTRFGADFTARMRELDAEGRRDAFSRQRPTDG</sequence>
<evidence type="ECO:0000256" key="4">
    <source>
        <dbReference type="ARBA" id="ARBA00025742"/>
    </source>
</evidence>
<evidence type="ECO:0000313" key="7">
    <source>
        <dbReference type="EMBL" id="TFV99338.1"/>
    </source>
</evidence>
<keyword evidence="3" id="KW-0408">Iron</keyword>
<dbReference type="EMBL" id="SPQZ01000002">
    <property type="protein sequence ID" value="TFV99338.1"/>
    <property type="molecule type" value="Genomic_DNA"/>
</dbReference>
<feature type="compositionally biased region" description="Basic and acidic residues" evidence="5">
    <location>
        <begin position="131"/>
        <end position="151"/>
    </location>
</feature>
<dbReference type="Proteomes" id="UP000298127">
    <property type="component" value="Unassembled WGS sequence"/>
</dbReference>
<comment type="caution">
    <text evidence="7">The sequence shown here is derived from an EMBL/GenBank/DDBJ whole genome shotgun (WGS) entry which is preliminary data.</text>
</comment>
<evidence type="ECO:0000256" key="3">
    <source>
        <dbReference type="ARBA" id="ARBA00023004"/>
    </source>
</evidence>
<comment type="similarity">
    <text evidence="4">Belongs to the cyclic nucleotide phosphodiesterase class-III family.</text>
</comment>
<feature type="region of interest" description="Disordered" evidence="5">
    <location>
        <begin position="131"/>
        <end position="160"/>
    </location>
</feature>
<dbReference type="InterPro" id="IPR004843">
    <property type="entry name" value="Calcineurin-like_PHP"/>
</dbReference>
<dbReference type="SUPFAM" id="SSF56300">
    <property type="entry name" value="Metallo-dependent phosphatases"/>
    <property type="match status" value="1"/>
</dbReference>
<dbReference type="InterPro" id="IPR029052">
    <property type="entry name" value="Metallo-depent_PP-like"/>
</dbReference>
<evidence type="ECO:0000259" key="6">
    <source>
        <dbReference type="Pfam" id="PF00149"/>
    </source>
</evidence>
<feature type="domain" description="Calcineurin-like phosphoesterase" evidence="6">
    <location>
        <begin position="20"/>
        <end position="256"/>
    </location>
</feature>
<keyword evidence="8" id="KW-1185">Reference proteome</keyword>
<gene>
    <name evidence="7" type="ORF">E4M00_07590</name>
</gene>
<dbReference type="PANTHER" id="PTHR42988:SF2">
    <property type="entry name" value="CYCLIC NUCLEOTIDE PHOSPHODIESTERASE CBUA0032-RELATED"/>
    <property type="match status" value="1"/>
</dbReference>
<reference evidence="7 8" key="1">
    <citation type="journal article" date="2018" name="J. Microbiol.">
        <title>Leifsonia flava sp. nov., a novel actinobacterium isolated from the rhizosphere of Aquilegia viridiflora.</title>
        <authorList>
            <person name="Cai Y."/>
            <person name="Tao W.Z."/>
            <person name="Ma Y.J."/>
            <person name="Cheng J."/>
            <person name="Zhang M.Y."/>
            <person name="Zhang Y.X."/>
        </authorList>
    </citation>
    <scope>NUCLEOTIDE SEQUENCE [LARGE SCALE GENOMIC DNA]</scope>
    <source>
        <strain evidence="7 8">SYP-B2174</strain>
    </source>
</reference>
<keyword evidence="1" id="KW-0479">Metal-binding</keyword>
<accession>A0A4Y9R5I8</accession>
<dbReference type="Pfam" id="PF00149">
    <property type="entry name" value="Metallophos"/>
    <property type="match status" value="1"/>
</dbReference>
<evidence type="ECO:0000313" key="8">
    <source>
        <dbReference type="Proteomes" id="UP000298127"/>
    </source>
</evidence>
<keyword evidence="2" id="KW-0378">Hydrolase</keyword>
<dbReference type="GO" id="GO:0016787">
    <property type="term" value="F:hydrolase activity"/>
    <property type="evidence" value="ECO:0007669"/>
    <property type="project" value="UniProtKB-KW"/>
</dbReference>
<dbReference type="PANTHER" id="PTHR42988">
    <property type="entry name" value="PHOSPHOHYDROLASE"/>
    <property type="match status" value="1"/>
</dbReference>
<proteinExistence type="inferred from homology"/>
<evidence type="ECO:0000256" key="5">
    <source>
        <dbReference type="SAM" id="MobiDB-lite"/>
    </source>
</evidence>